<organism evidence="3 4">
    <name type="scientific">Lentinula edodes</name>
    <name type="common">Shiitake mushroom</name>
    <name type="synonym">Lentinus edodes</name>
    <dbReference type="NCBI Taxonomy" id="5353"/>
    <lineage>
        <taxon>Eukaryota</taxon>
        <taxon>Fungi</taxon>
        <taxon>Dikarya</taxon>
        <taxon>Basidiomycota</taxon>
        <taxon>Agaricomycotina</taxon>
        <taxon>Agaricomycetes</taxon>
        <taxon>Agaricomycetidae</taxon>
        <taxon>Agaricales</taxon>
        <taxon>Marasmiineae</taxon>
        <taxon>Omphalotaceae</taxon>
        <taxon>Lentinula</taxon>
    </lineage>
</organism>
<reference evidence="3 4" key="2">
    <citation type="submission" date="2017-02" db="EMBL/GenBank/DDBJ databases">
        <title>A genome survey and senescence transcriptome analysis in Lentinula edodes.</title>
        <authorList>
            <person name="Sakamoto Y."/>
            <person name="Nakade K."/>
            <person name="Sato S."/>
            <person name="Yoshida Y."/>
            <person name="Miyazaki K."/>
            <person name="Natsume S."/>
            <person name="Konno N."/>
        </authorList>
    </citation>
    <scope>NUCLEOTIDE SEQUENCE [LARGE SCALE GENOMIC DNA]</scope>
    <source>
        <strain evidence="3 4">NBRC 111202</strain>
    </source>
</reference>
<feature type="signal peptide" evidence="2">
    <location>
        <begin position="1"/>
        <end position="23"/>
    </location>
</feature>
<feature type="compositionally biased region" description="Polar residues" evidence="1">
    <location>
        <begin position="98"/>
        <end position="109"/>
    </location>
</feature>
<sequence>MPSFNTFQFVFFLCFGHFSGVFTAPVPRWNGNHHWSSSGSSVTTSASPAASTTTSWDINGAPVTIVSVSQGPALTLGTGSTTVVGSSTYTVSPAPTAPTHQPQLRPSHA</sequence>
<gene>
    <name evidence="3" type="ORF">LENED_009291</name>
</gene>
<dbReference type="EMBL" id="BDGU01000421">
    <property type="protein sequence ID" value="GAW07310.1"/>
    <property type="molecule type" value="Genomic_DNA"/>
</dbReference>
<feature type="region of interest" description="Disordered" evidence="1">
    <location>
        <begin position="87"/>
        <end position="109"/>
    </location>
</feature>
<proteinExistence type="predicted"/>
<feature type="compositionally biased region" description="Low complexity" evidence="1">
    <location>
        <begin position="36"/>
        <end position="53"/>
    </location>
</feature>
<dbReference type="Proteomes" id="UP000188533">
    <property type="component" value="Unassembled WGS sequence"/>
</dbReference>
<evidence type="ECO:0000313" key="3">
    <source>
        <dbReference type="EMBL" id="GAW07310.1"/>
    </source>
</evidence>
<evidence type="ECO:0000256" key="1">
    <source>
        <dbReference type="SAM" id="MobiDB-lite"/>
    </source>
</evidence>
<name>A0A1Q3EJD0_LENED</name>
<comment type="caution">
    <text evidence="3">The sequence shown here is derived from an EMBL/GenBank/DDBJ whole genome shotgun (WGS) entry which is preliminary data.</text>
</comment>
<reference evidence="3 4" key="1">
    <citation type="submission" date="2016-08" db="EMBL/GenBank/DDBJ databases">
        <authorList>
            <consortium name="Lentinula edodes genome sequencing consortium"/>
            <person name="Sakamoto Y."/>
            <person name="Nakade K."/>
            <person name="Sato S."/>
            <person name="Yoshida Y."/>
            <person name="Miyazaki K."/>
            <person name="Natsume S."/>
            <person name="Konno N."/>
        </authorList>
    </citation>
    <scope>NUCLEOTIDE SEQUENCE [LARGE SCALE GENOMIC DNA]</scope>
    <source>
        <strain evidence="3 4">NBRC 111202</strain>
    </source>
</reference>
<accession>A0A1Q3EJD0</accession>
<protein>
    <submittedName>
        <fullName evidence="3">Uncharacterized protein</fullName>
    </submittedName>
</protein>
<keyword evidence="2" id="KW-0732">Signal</keyword>
<feature type="region of interest" description="Disordered" evidence="1">
    <location>
        <begin position="33"/>
        <end position="53"/>
    </location>
</feature>
<feature type="chain" id="PRO_5012885344" evidence="2">
    <location>
        <begin position="24"/>
        <end position="109"/>
    </location>
</feature>
<evidence type="ECO:0000256" key="2">
    <source>
        <dbReference type="SAM" id="SignalP"/>
    </source>
</evidence>
<keyword evidence="4" id="KW-1185">Reference proteome</keyword>
<evidence type="ECO:0000313" key="4">
    <source>
        <dbReference type="Proteomes" id="UP000188533"/>
    </source>
</evidence>
<dbReference type="AlphaFoldDB" id="A0A1Q3EJD0"/>